<keyword evidence="2 5" id="KW-0812">Transmembrane</keyword>
<accession>A0ABS5W1X3</accession>
<keyword evidence="4 5" id="KW-0472">Membrane</keyword>
<evidence type="ECO:0000256" key="3">
    <source>
        <dbReference type="ARBA" id="ARBA00022989"/>
    </source>
</evidence>
<dbReference type="Pfam" id="PF00916">
    <property type="entry name" value="Sulfate_transp"/>
    <property type="match status" value="1"/>
</dbReference>
<evidence type="ECO:0000256" key="5">
    <source>
        <dbReference type="SAM" id="Phobius"/>
    </source>
</evidence>
<feature type="transmembrane region" description="Helical" evidence="5">
    <location>
        <begin position="192"/>
        <end position="213"/>
    </location>
</feature>
<feature type="transmembrane region" description="Helical" evidence="5">
    <location>
        <begin position="225"/>
        <end position="249"/>
    </location>
</feature>
<dbReference type="PANTHER" id="PTHR11814">
    <property type="entry name" value="SULFATE TRANSPORTER"/>
    <property type="match status" value="1"/>
</dbReference>
<keyword evidence="8" id="KW-1185">Reference proteome</keyword>
<reference evidence="7 8" key="1">
    <citation type="submission" date="2021-05" db="EMBL/GenBank/DDBJ databases">
        <title>Croceibacterium sp. LX-88 genome sequence.</title>
        <authorList>
            <person name="Luo X."/>
        </authorList>
    </citation>
    <scope>NUCLEOTIDE SEQUENCE [LARGE SCALE GENOMIC DNA]</scope>
    <source>
        <strain evidence="7 8">LX-88</strain>
    </source>
</reference>
<dbReference type="PROSITE" id="PS50801">
    <property type="entry name" value="STAS"/>
    <property type="match status" value="1"/>
</dbReference>
<dbReference type="SUPFAM" id="SSF52091">
    <property type="entry name" value="SpoIIaa-like"/>
    <property type="match status" value="1"/>
</dbReference>
<sequence>MGSGSTDSPGRVTGFAPRLWRVAPGLESIVSLPRSLIPTEIVVGMSVAAIAVPGGLAMAQLMGVPAQVGLYACIVPALVYALVGPSSRFMVVGPDTATCMLLAASATTFGAVGPEARMDLIAVLTLLVGMLCLVAYFARLGLICTLISRPVLLGYLAGVAATLLFDQLSPLTGVKLEAPGLLRPLIELARRYAEINGLTVGLGISLFVVLRLVKRYLRPIPGPIVVLVLAISASWWFDLGRLGVALVGAVPSGLPSFRVPENPGHWTGLFKAAVGIMVVSASSGIITARAFGEYVGARSRPNQELAGFGMANLASAFFQGFAVTGSDSRTAAAVSSGGRSALVGVAAAVFVGFVAVFLVGPIALLPSAALAAILASAAVDLVDIQGFRDLARINRHELVLALVAVVGVIWIGVLEGVVIAVGATLAHLVVMAARPRDGVMGRAPGSRSLVTLRRDPTARQSDQILVYLFESSPFFVNADYFGDRVRLALKAEPRTRFLVLDTSVMMHADSMAVSVFTKLIEELEERGIVLMIGGGHGRFREILYRSGLAEMVGLDHIFTTPEEALVAAEAMRDGETQVGVDRPFTTSGPR</sequence>
<evidence type="ECO:0000256" key="2">
    <source>
        <dbReference type="ARBA" id="ARBA00022692"/>
    </source>
</evidence>
<evidence type="ECO:0000259" key="6">
    <source>
        <dbReference type="PROSITE" id="PS50801"/>
    </source>
</evidence>
<dbReference type="InterPro" id="IPR002645">
    <property type="entry name" value="STAS_dom"/>
</dbReference>
<feature type="domain" description="STAS" evidence="6">
    <location>
        <begin position="454"/>
        <end position="568"/>
    </location>
</feature>
<evidence type="ECO:0000313" key="8">
    <source>
        <dbReference type="Proteomes" id="UP000811255"/>
    </source>
</evidence>
<feature type="transmembrane region" description="Helical" evidence="5">
    <location>
        <begin position="269"/>
        <end position="291"/>
    </location>
</feature>
<keyword evidence="3 5" id="KW-1133">Transmembrane helix</keyword>
<dbReference type="Pfam" id="PF01740">
    <property type="entry name" value="STAS"/>
    <property type="match status" value="1"/>
</dbReference>
<protein>
    <submittedName>
        <fullName evidence="7">SulP family inorganic anion transporter</fullName>
    </submittedName>
</protein>
<dbReference type="InterPro" id="IPR001902">
    <property type="entry name" value="SLC26A/SulP_fam"/>
</dbReference>
<dbReference type="Proteomes" id="UP000811255">
    <property type="component" value="Unassembled WGS sequence"/>
</dbReference>
<feature type="transmembrane region" description="Helical" evidence="5">
    <location>
        <begin position="68"/>
        <end position="85"/>
    </location>
</feature>
<feature type="transmembrane region" description="Helical" evidence="5">
    <location>
        <begin position="341"/>
        <end position="362"/>
    </location>
</feature>
<dbReference type="CDD" id="cd07042">
    <property type="entry name" value="STAS_SulP_like_sulfate_transporter"/>
    <property type="match status" value="1"/>
</dbReference>
<dbReference type="InterPro" id="IPR036513">
    <property type="entry name" value="STAS_dom_sf"/>
</dbReference>
<evidence type="ECO:0000256" key="4">
    <source>
        <dbReference type="ARBA" id="ARBA00023136"/>
    </source>
</evidence>
<feature type="transmembrane region" description="Helical" evidence="5">
    <location>
        <begin position="399"/>
        <end position="430"/>
    </location>
</feature>
<feature type="transmembrane region" description="Helical" evidence="5">
    <location>
        <begin position="41"/>
        <end position="62"/>
    </location>
</feature>
<organism evidence="7 8">
    <name type="scientific">Croceibacterium selenioxidans</name>
    <dbReference type="NCBI Taxonomy" id="2838833"/>
    <lineage>
        <taxon>Bacteria</taxon>
        <taxon>Pseudomonadati</taxon>
        <taxon>Pseudomonadota</taxon>
        <taxon>Alphaproteobacteria</taxon>
        <taxon>Sphingomonadales</taxon>
        <taxon>Erythrobacteraceae</taxon>
        <taxon>Croceibacterium</taxon>
    </lineage>
</organism>
<name>A0ABS5W1X3_9SPHN</name>
<evidence type="ECO:0000313" key="7">
    <source>
        <dbReference type="EMBL" id="MBT2133639.1"/>
    </source>
</evidence>
<gene>
    <name evidence="7" type="ORF">KK137_04765</name>
</gene>
<feature type="transmembrane region" description="Helical" evidence="5">
    <location>
        <begin position="150"/>
        <end position="172"/>
    </location>
</feature>
<comment type="subcellular location">
    <subcellularLocation>
        <location evidence="1">Membrane</location>
        <topology evidence="1">Multi-pass membrane protein</topology>
    </subcellularLocation>
</comment>
<evidence type="ECO:0000256" key="1">
    <source>
        <dbReference type="ARBA" id="ARBA00004141"/>
    </source>
</evidence>
<dbReference type="Gene3D" id="3.30.750.24">
    <property type="entry name" value="STAS domain"/>
    <property type="match status" value="1"/>
</dbReference>
<comment type="caution">
    <text evidence="7">The sequence shown here is derived from an EMBL/GenBank/DDBJ whole genome shotgun (WGS) entry which is preliminary data.</text>
</comment>
<dbReference type="InterPro" id="IPR011547">
    <property type="entry name" value="SLC26A/SulP_dom"/>
</dbReference>
<dbReference type="RefSeq" id="WP_214534946.1">
    <property type="nucleotide sequence ID" value="NZ_JAHFVK010000001.1"/>
</dbReference>
<dbReference type="EMBL" id="JAHFVK010000001">
    <property type="protein sequence ID" value="MBT2133639.1"/>
    <property type="molecule type" value="Genomic_DNA"/>
</dbReference>
<proteinExistence type="predicted"/>
<feature type="transmembrane region" description="Helical" evidence="5">
    <location>
        <begin position="120"/>
        <end position="138"/>
    </location>
</feature>